<evidence type="ECO:0000313" key="6">
    <source>
        <dbReference type="EMBL" id="KAG8432374.1"/>
    </source>
</evidence>
<accession>A0A8T2IMU2</accession>
<feature type="coiled-coil region" evidence="3">
    <location>
        <begin position="13"/>
        <end position="47"/>
    </location>
</feature>
<evidence type="ECO:0000256" key="1">
    <source>
        <dbReference type="ARBA" id="ARBA00022553"/>
    </source>
</evidence>
<dbReference type="Proteomes" id="UP000812440">
    <property type="component" value="Chromosome 9"/>
</dbReference>
<dbReference type="AlphaFoldDB" id="A0A8T2IMU2"/>
<organism evidence="6 7">
    <name type="scientific">Hymenochirus boettgeri</name>
    <name type="common">Congo dwarf clawed frog</name>
    <dbReference type="NCBI Taxonomy" id="247094"/>
    <lineage>
        <taxon>Eukaryota</taxon>
        <taxon>Metazoa</taxon>
        <taxon>Chordata</taxon>
        <taxon>Craniata</taxon>
        <taxon>Vertebrata</taxon>
        <taxon>Euteleostomi</taxon>
        <taxon>Amphibia</taxon>
        <taxon>Batrachia</taxon>
        <taxon>Anura</taxon>
        <taxon>Pipoidea</taxon>
        <taxon>Pipidae</taxon>
        <taxon>Pipinae</taxon>
        <taxon>Hymenochirus</taxon>
    </lineage>
</organism>
<feature type="coiled-coil region" evidence="3">
    <location>
        <begin position="98"/>
        <end position="160"/>
    </location>
</feature>
<evidence type="ECO:0000259" key="5">
    <source>
        <dbReference type="Pfam" id="PF12845"/>
    </source>
</evidence>
<dbReference type="EMBL" id="JAACNH010000009">
    <property type="protein sequence ID" value="KAG8432374.1"/>
    <property type="molecule type" value="Genomic_DNA"/>
</dbReference>
<name>A0A8T2IMU2_9PIPI</name>
<proteinExistence type="predicted"/>
<keyword evidence="2 3" id="KW-0175">Coiled coil</keyword>
<keyword evidence="1" id="KW-0597">Phosphoprotein</keyword>
<comment type="caution">
    <text evidence="6">The sequence shown here is derived from an EMBL/GenBank/DDBJ whole genome shotgun (WGS) entry which is preliminary data.</text>
</comment>
<feature type="domain" description="Tbk1/Ikki binding" evidence="5">
    <location>
        <begin position="194"/>
        <end position="247"/>
    </location>
</feature>
<dbReference type="GO" id="GO:0043124">
    <property type="term" value="P:negative regulation of canonical NF-kappaB signal transduction"/>
    <property type="evidence" value="ECO:0007669"/>
    <property type="project" value="InterPro"/>
</dbReference>
<dbReference type="PANTHER" id="PTHR15249">
    <property type="entry name" value="TRAF FAMILY MEMBER-ASSOCIATED NF-KAPPA-B ACTIVATOR"/>
    <property type="match status" value="1"/>
</dbReference>
<gene>
    <name evidence="6" type="ORF">GDO86_016856</name>
</gene>
<protein>
    <recommendedName>
        <fullName evidence="5">Tbk1/Ikki binding domain-containing protein</fullName>
    </recommendedName>
</protein>
<evidence type="ECO:0000256" key="2">
    <source>
        <dbReference type="ARBA" id="ARBA00023054"/>
    </source>
</evidence>
<keyword evidence="7" id="KW-1185">Reference proteome</keyword>
<dbReference type="Pfam" id="PF12845">
    <property type="entry name" value="TBD"/>
    <property type="match status" value="1"/>
</dbReference>
<dbReference type="InterPro" id="IPR024581">
    <property type="entry name" value="TBD"/>
</dbReference>
<evidence type="ECO:0000256" key="3">
    <source>
        <dbReference type="SAM" id="Coils"/>
    </source>
</evidence>
<feature type="region of interest" description="Disordered" evidence="4">
    <location>
        <begin position="66"/>
        <end position="91"/>
    </location>
</feature>
<sequence>MEKNIGEQLNKAYEAYRQACMDKEQAVKQMQQKLDTCEEQLHSKNMQITALKKCIKVLTSQLSAASPLGKGGIHGAPQSPKPGSTERWRDENTSHFTNDHLQEELKVCMQRERQYKEQLENEHIKFRKMEEAHKVCESMIMEKNTEIRCLQRMLKESNERQGKEDYRPSTAHDVGVKSKVQDLTEAASSPDSTRQGVEQIFSEIKEEFAHICKLTRRQTIQLGTLYSKKGNTNAPLQFSMPIQCTDEPSEEGQTILNQKGKNDEASDLAFESIIPQNLGADDEEIISLESLSKLSVKFPPMDDGSDFLKSAPEKLPFLGPVLTQTTHTNPLYPDTALLGKNFCPAPPNPIDTHCLPDISCNLEYRKQPNVGNGYSTSDLHSSNDSDLLQAMGSPVRKYPNTFFNKEIPDGNEFVETTERAVRGPQQAVWKPFQHPDNDLLVPGSANWDENNPDVCAFCRAVFPSTTTTPEDFLRHLNSHF</sequence>
<evidence type="ECO:0000313" key="7">
    <source>
        <dbReference type="Proteomes" id="UP000812440"/>
    </source>
</evidence>
<dbReference type="PANTHER" id="PTHR15249:SF0">
    <property type="entry name" value="TRAF FAMILY MEMBER-ASSOCIATED NF-KAPPA-B ACTIVATOR"/>
    <property type="match status" value="1"/>
</dbReference>
<reference evidence="6" key="1">
    <citation type="thesis" date="2020" institute="ProQuest LLC" country="789 East Eisenhower Parkway, Ann Arbor, MI, USA">
        <title>Comparative Genomics and Chromosome Evolution.</title>
        <authorList>
            <person name="Mudd A.B."/>
        </authorList>
    </citation>
    <scope>NUCLEOTIDE SEQUENCE</scope>
    <source>
        <strain evidence="6">Female2</strain>
        <tissue evidence="6">Blood</tissue>
    </source>
</reference>
<dbReference type="InterPro" id="IPR039669">
    <property type="entry name" value="TANK"/>
</dbReference>
<evidence type="ECO:0000256" key="4">
    <source>
        <dbReference type="SAM" id="MobiDB-lite"/>
    </source>
</evidence>
<dbReference type="OrthoDB" id="9937252at2759"/>